<dbReference type="EMBL" id="CP011509">
    <property type="protein sequence ID" value="AKJ05928.1"/>
    <property type="molecule type" value="Genomic_DNA"/>
</dbReference>
<sequence>MTDFGTQPSRRARRGSSPRRPERHGMDRGSEAPARRRPARAAVRVESASINSILCSTLHREACSLGSQAVQWMSIHEAVILHNASRAGARRGVAESANPAQFRQGLEERRVSAGRGCAS</sequence>
<accession>A0AAC8QDV8</accession>
<dbReference type="KEGG" id="age:AA314_07554"/>
<feature type="compositionally biased region" description="Basic and acidic residues" evidence="1">
    <location>
        <begin position="19"/>
        <end position="34"/>
    </location>
</feature>
<feature type="region of interest" description="Disordered" evidence="1">
    <location>
        <begin position="1"/>
        <end position="40"/>
    </location>
</feature>
<reference evidence="2 3" key="1">
    <citation type="submission" date="2015-05" db="EMBL/GenBank/DDBJ databases">
        <title>Genome assembly of Archangium gephyra DSM 2261.</title>
        <authorList>
            <person name="Sharma G."/>
            <person name="Subramanian S."/>
        </authorList>
    </citation>
    <scope>NUCLEOTIDE SEQUENCE [LARGE SCALE GENOMIC DNA]</scope>
    <source>
        <strain evidence="2 3">DSM 2261</strain>
    </source>
</reference>
<organism evidence="2 3">
    <name type="scientific">Archangium gephyra</name>
    <dbReference type="NCBI Taxonomy" id="48"/>
    <lineage>
        <taxon>Bacteria</taxon>
        <taxon>Pseudomonadati</taxon>
        <taxon>Myxococcota</taxon>
        <taxon>Myxococcia</taxon>
        <taxon>Myxococcales</taxon>
        <taxon>Cystobacterineae</taxon>
        <taxon>Archangiaceae</taxon>
        <taxon>Archangium</taxon>
    </lineage>
</organism>
<evidence type="ECO:0000313" key="3">
    <source>
        <dbReference type="Proteomes" id="UP000035579"/>
    </source>
</evidence>
<evidence type="ECO:0000313" key="2">
    <source>
        <dbReference type="EMBL" id="AKJ05928.1"/>
    </source>
</evidence>
<dbReference type="AlphaFoldDB" id="A0AAC8QDV8"/>
<name>A0AAC8QDV8_9BACT</name>
<evidence type="ECO:0000256" key="1">
    <source>
        <dbReference type="SAM" id="MobiDB-lite"/>
    </source>
</evidence>
<dbReference type="Proteomes" id="UP000035579">
    <property type="component" value="Chromosome"/>
</dbReference>
<gene>
    <name evidence="2" type="ORF">AA314_07554</name>
</gene>
<feature type="region of interest" description="Disordered" evidence="1">
    <location>
        <begin position="95"/>
        <end position="119"/>
    </location>
</feature>
<proteinExistence type="predicted"/>
<protein>
    <submittedName>
        <fullName evidence="2">Uncharacterized protein</fullName>
    </submittedName>
</protein>